<dbReference type="SUPFAM" id="SSF52091">
    <property type="entry name" value="SpoIIaa-like"/>
    <property type="match status" value="1"/>
</dbReference>
<name>A0A1I7FNF8_9FLAO</name>
<evidence type="ECO:0000313" key="2">
    <source>
        <dbReference type="Proteomes" id="UP000199138"/>
    </source>
</evidence>
<dbReference type="AlphaFoldDB" id="A0A1I7FNF8"/>
<protein>
    <recommendedName>
        <fullName evidence="3">SpoIIAA-like</fullName>
    </recommendedName>
</protein>
<dbReference type="EMBL" id="FPBK01000002">
    <property type="protein sequence ID" value="SFU37714.1"/>
    <property type="molecule type" value="Genomic_DNA"/>
</dbReference>
<reference evidence="1 2" key="1">
    <citation type="submission" date="2016-10" db="EMBL/GenBank/DDBJ databases">
        <authorList>
            <person name="de Groot N.N."/>
        </authorList>
    </citation>
    <scope>NUCLEOTIDE SEQUENCE [LARGE SCALE GENOMIC DNA]</scope>
    <source>
        <strain evidence="1 2">CGMCC 1.12333</strain>
    </source>
</reference>
<evidence type="ECO:0000313" key="1">
    <source>
        <dbReference type="EMBL" id="SFU37714.1"/>
    </source>
</evidence>
<proteinExistence type="predicted"/>
<evidence type="ECO:0008006" key="3">
    <source>
        <dbReference type="Google" id="ProtNLM"/>
    </source>
</evidence>
<accession>A0A1I7FNF8</accession>
<dbReference type="Proteomes" id="UP000199138">
    <property type="component" value="Unassembled WGS sequence"/>
</dbReference>
<dbReference type="STRING" id="1224947.SAMN05216480_10262"/>
<dbReference type="InterPro" id="IPR036513">
    <property type="entry name" value="STAS_dom_sf"/>
</dbReference>
<dbReference type="RefSeq" id="WP_093023590.1">
    <property type="nucleotide sequence ID" value="NZ_FPBK01000002.1"/>
</dbReference>
<gene>
    <name evidence="1" type="ORF">SAMN05216480_10262</name>
</gene>
<sequence>MLTSISDLQVEATYKLDYATVYIYDYFMLSTVNEGVVFDKEKCNEFMSIANTYFKDKSFAYISLRNQSYTVDPTCYFYLRNLTNLKAMAIVSTKEIDFFNFNIENFFYKKNMKIFHDKKSAYIWINRVLKIKNY</sequence>
<organism evidence="1 2">
    <name type="scientific">Pustulibacterium marinum</name>
    <dbReference type="NCBI Taxonomy" id="1224947"/>
    <lineage>
        <taxon>Bacteria</taxon>
        <taxon>Pseudomonadati</taxon>
        <taxon>Bacteroidota</taxon>
        <taxon>Flavobacteriia</taxon>
        <taxon>Flavobacteriales</taxon>
        <taxon>Flavobacteriaceae</taxon>
        <taxon>Pustulibacterium</taxon>
    </lineage>
</organism>
<keyword evidence="2" id="KW-1185">Reference proteome</keyword>
<dbReference type="OrthoDB" id="1144359at2"/>